<accession>A0A8X6JE62</accession>
<protein>
    <submittedName>
        <fullName evidence="1">Uncharacterized protein</fullName>
    </submittedName>
</protein>
<sequence>MPAHVRVETSQLHQNFLLLALIIENGKFHAKSFLPCSILWVYGKDHKTLFVLLEPKTIEELEASICIALATVTVQMLQNVCREMEYCLDVASARLK</sequence>
<dbReference type="AlphaFoldDB" id="A0A8X6JE62"/>
<evidence type="ECO:0000313" key="1">
    <source>
        <dbReference type="EMBL" id="GFR21938.1"/>
    </source>
</evidence>
<evidence type="ECO:0000313" key="2">
    <source>
        <dbReference type="Proteomes" id="UP000887116"/>
    </source>
</evidence>
<dbReference type="Proteomes" id="UP000887116">
    <property type="component" value="Unassembled WGS sequence"/>
</dbReference>
<gene>
    <name evidence="1" type="ORF">TNCT_400231</name>
</gene>
<organism evidence="1 2">
    <name type="scientific">Trichonephila clavata</name>
    <name type="common">Joro spider</name>
    <name type="synonym">Nephila clavata</name>
    <dbReference type="NCBI Taxonomy" id="2740835"/>
    <lineage>
        <taxon>Eukaryota</taxon>
        <taxon>Metazoa</taxon>
        <taxon>Ecdysozoa</taxon>
        <taxon>Arthropoda</taxon>
        <taxon>Chelicerata</taxon>
        <taxon>Arachnida</taxon>
        <taxon>Araneae</taxon>
        <taxon>Araneomorphae</taxon>
        <taxon>Entelegynae</taxon>
        <taxon>Araneoidea</taxon>
        <taxon>Nephilidae</taxon>
        <taxon>Trichonephila</taxon>
    </lineage>
</organism>
<reference evidence="1" key="1">
    <citation type="submission" date="2020-07" db="EMBL/GenBank/DDBJ databases">
        <title>Multicomponent nature underlies the extraordinary mechanical properties of spider dragline silk.</title>
        <authorList>
            <person name="Kono N."/>
            <person name="Nakamura H."/>
            <person name="Mori M."/>
            <person name="Yoshida Y."/>
            <person name="Ohtoshi R."/>
            <person name="Malay A.D."/>
            <person name="Moran D.A.P."/>
            <person name="Tomita M."/>
            <person name="Numata K."/>
            <person name="Arakawa K."/>
        </authorList>
    </citation>
    <scope>NUCLEOTIDE SEQUENCE</scope>
</reference>
<name>A0A8X6JE62_TRICU</name>
<keyword evidence="2" id="KW-1185">Reference proteome</keyword>
<dbReference type="EMBL" id="BMAO01008232">
    <property type="protein sequence ID" value="GFR21938.1"/>
    <property type="molecule type" value="Genomic_DNA"/>
</dbReference>
<comment type="caution">
    <text evidence="1">The sequence shown here is derived from an EMBL/GenBank/DDBJ whole genome shotgun (WGS) entry which is preliminary data.</text>
</comment>
<proteinExistence type="predicted"/>